<proteinExistence type="predicted"/>
<dbReference type="InterPro" id="IPR013096">
    <property type="entry name" value="Cupin_2"/>
</dbReference>
<dbReference type="Gene3D" id="2.60.120.10">
    <property type="entry name" value="Jelly Rolls"/>
    <property type="match status" value="1"/>
</dbReference>
<keyword evidence="3" id="KW-1185">Reference proteome</keyword>
<comment type="caution">
    <text evidence="2">The sequence shown here is derived from an EMBL/GenBank/DDBJ whole genome shotgun (WGS) entry which is preliminary data.</text>
</comment>
<dbReference type="Proteomes" id="UP001390669">
    <property type="component" value="Unassembled WGS sequence"/>
</dbReference>
<dbReference type="EMBL" id="JAYMRW010000014">
    <property type="protein sequence ID" value="MEM5451388.1"/>
    <property type="molecule type" value="Genomic_DNA"/>
</dbReference>
<evidence type="ECO:0000313" key="3">
    <source>
        <dbReference type="Proteomes" id="UP001390669"/>
    </source>
</evidence>
<dbReference type="InterPro" id="IPR014710">
    <property type="entry name" value="RmlC-like_jellyroll"/>
</dbReference>
<dbReference type="SUPFAM" id="SSF51182">
    <property type="entry name" value="RmlC-like cupins"/>
    <property type="match status" value="1"/>
</dbReference>
<accession>A0ABU9SJ62</accession>
<dbReference type="InterPro" id="IPR052044">
    <property type="entry name" value="PKS_Associated_Protein"/>
</dbReference>
<protein>
    <submittedName>
        <fullName evidence="2">Cupin domain-containing protein</fullName>
    </submittedName>
</protein>
<evidence type="ECO:0000313" key="2">
    <source>
        <dbReference type="EMBL" id="MEM5451388.1"/>
    </source>
</evidence>
<dbReference type="PANTHER" id="PTHR36114">
    <property type="entry name" value="16.7 KDA PROTEIN IN WHIE LOCUS"/>
    <property type="match status" value="1"/>
</dbReference>
<dbReference type="InterPro" id="IPR011051">
    <property type="entry name" value="RmlC_Cupin_sf"/>
</dbReference>
<dbReference type="Pfam" id="PF07883">
    <property type="entry name" value="Cupin_2"/>
    <property type="match status" value="1"/>
</dbReference>
<dbReference type="RefSeq" id="WP_406953580.1">
    <property type="nucleotide sequence ID" value="NZ_JAYMRW010000014.1"/>
</dbReference>
<reference evidence="2 3" key="1">
    <citation type="submission" date="2024-01" db="EMBL/GenBank/DDBJ databases">
        <title>The diversity of rhizobia nodulating Mimosa spp. in eleven states of Brazil covering several biomes is determined by host plant, location, and edaphic factors.</title>
        <authorList>
            <person name="Rouws L."/>
            <person name="Barauna A."/>
            <person name="Beukes C."/>
            <person name="De Faria S.M."/>
            <person name="Gross E."/>
            <person name="Dos Reis Junior F.B."/>
            <person name="Simon M."/>
            <person name="Maluk M."/>
            <person name="Odee D.W."/>
            <person name="Kenicer G."/>
            <person name="Young J.P.W."/>
            <person name="Reis V.M."/>
            <person name="Zilli J."/>
            <person name="James E.K."/>
        </authorList>
    </citation>
    <scope>NUCLEOTIDE SEQUENCE [LARGE SCALE GENOMIC DNA]</scope>
    <source>
        <strain evidence="2 3">JPY164</strain>
    </source>
</reference>
<sequence>MIEPTDFLAMTTALRDGYRNEVVTTVNDHDIHVSAMEVPYFWHFHPDSDETFIGIEGVLLIDFEEGTTELRAGRLLTIPAGVRHRTRPAGARSINLTVERANAKTIRCDAPREG</sequence>
<gene>
    <name evidence="2" type="ORF">VSR33_28335</name>
</gene>
<dbReference type="PANTHER" id="PTHR36114:SF1">
    <property type="entry name" value="16.7 KDA PROTEIN IN WHIE LOCUS"/>
    <property type="match status" value="1"/>
</dbReference>
<feature type="domain" description="Cupin type-2" evidence="1">
    <location>
        <begin position="42"/>
        <end position="90"/>
    </location>
</feature>
<evidence type="ECO:0000259" key="1">
    <source>
        <dbReference type="Pfam" id="PF07883"/>
    </source>
</evidence>
<name>A0ABU9SJ62_9BURK</name>
<organism evidence="2 3">
    <name type="scientific">Paraburkholderia guartelaensis</name>
    <dbReference type="NCBI Taxonomy" id="2546446"/>
    <lineage>
        <taxon>Bacteria</taxon>
        <taxon>Pseudomonadati</taxon>
        <taxon>Pseudomonadota</taxon>
        <taxon>Betaproteobacteria</taxon>
        <taxon>Burkholderiales</taxon>
        <taxon>Burkholderiaceae</taxon>
        <taxon>Paraburkholderia</taxon>
    </lineage>
</organism>